<evidence type="ECO:0000313" key="1">
    <source>
        <dbReference type="EMBL" id="EFR88112.1"/>
    </source>
</evidence>
<proteinExistence type="predicted"/>
<reference evidence="1 2" key="1">
    <citation type="journal article" date="2010" name="Microbiol. Resour. Announc.">
        <title>Comparative genomics of the bacterial genus Listeria: Genome evolution is characterized by limited gene acquisition and limited gene loss.</title>
        <authorList>
            <person name="den Bakker H.C."/>
            <person name="Cummings C.A."/>
            <person name="Ferreira V."/>
            <person name="Vatta P."/>
            <person name="Orsi R.H."/>
            <person name="Degoricija L."/>
            <person name="Barker M."/>
            <person name="Petrauskene O."/>
            <person name="Furtado M.R."/>
            <person name="Wiedmann M."/>
        </authorList>
    </citation>
    <scope>NUCLEOTIDE SEQUENCE [LARGE SCALE GENOMIC DNA]</scope>
    <source>
        <strain evidence="1 2">FSL S4-120</strain>
    </source>
</reference>
<gene>
    <name evidence="1" type="ORF">NT05LM_1311</name>
</gene>
<protein>
    <submittedName>
        <fullName evidence="1">Uncharacterized protein</fullName>
    </submittedName>
</protein>
<accession>A0ABP2JYZ7</accession>
<name>A0ABP2JYZ7_9LIST</name>
<organism evidence="1 2">
    <name type="scientific">Listeria marthii FSL S4-120</name>
    <dbReference type="NCBI Taxonomy" id="702457"/>
    <lineage>
        <taxon>Bacteria</taxon>
        <taxon>Bacillati</taxon>
        <taxon>Bacillota</taxon>
        <taxon>Bacilli</taxon>
        <taxon>Bacillales</taxon>
        <taxon>Listeriaceae</taxon>
        <taxon>Listeria</taxon>
    </lineage>
</organism>
<comment type="caution">
    <text evidence="1">The sequence shown here is derived from an EMBL/GenBank/DDBJ whole genome shotgun (WGS) entry which is preliminary data.</text>
</comment>
<evidence type="ECO:0000313" key="2">
    <source>
        <dbReference type="Proteomes" id="UP000003412"/>
    </source>
</evidence>
<dbReference type="EMBL" id="ADXF01000533">
    <property type="protein sequence ID" value="EFR88112.1"/>
    <property type="molecule type" value="Genomic_DNA"/>
</dbReference>
<sequence length="48" mass="5537">MGVVEKSLGSFIYKGAWLFFHVLLTLKNEGNLVGILNCDIYDFYHIEE</sequence>
<keyword evidence="2" id="KW-1185">Reference proteome</keyword>
<dbReference type="Proteomes" id="UP000003412">
    <property type="component" value="Chromosome"/>
</dbReference>